<evidence type="ECO:0000259" key="15">
    <source>
        <dbReference type="SMART" id="SM01205"/>
    </source>
</evidence>
<evidence type="ECO:0000256" key="7">
    <source>
        <dbReference type="ARBA" id="ARBA00022692"/>
    </source>
</evidence>
<dbReference type="Pfam" id="PF02364">
    <property type="entry name" value="Glucan_synthase"/>
    <property type="match status" value="1"/>
</dbReference>
<keyword evidence="5" id="KW-0328">Glycosyltransferase</keyword>
<feature type="transmembrane region" description="Helical" evidence="14">
    <location>
        <begin position="1655"/>
        <end position="1676"/>
    </location>
</feature>
<feature type="transmembrane region" description="Helical" evidence="14">
    <location>
        <begin position="1523"/>
        <end position="1540"/>
    </location>
</feature>
<keyword evidence="11" id="KW-0961">Cell wall biogenesis/degradation</keyword>
<dbReference type="EC" id="2.4.1.34" evidence="3"/>
<feature type="domain" description="1,3-beta-glucan synthase component FKS1-like" evidence="15">
    <location>
        <begin position="370"/>
        <end position="485"/>
    </location>
</feature>
<dbReference type="PANTHER" id="PTHR12741">
    <property type="entry name" value="LYST-INTERACTING PROTEIN LIP5 DOPAMINE RESPONSIVE PROTEIN DRG-1"/>
    <property type="match status" value="1"/>
</dbReference>
<comment type="similarity">
    <text evidence="2">Belongs to the glycosyltransferase 48 family.</text>
</comment>
<proteinExistence type="inferred from homology"/>
<dbReference type="Pfam" id="PF25968">
    <property type="entry name" value="CALS1"/>
    <property type="match status" value="1"/>
</dbReference>
<keyword evidence="8" id="KW-0133">Cell shape</keyword>
<evidence type="ECO:0000256" key="6">
    <source>
        <dbReference type="ARBA" id="ARBA00022679"/>
    </source>
</evidence>
<evidence type="ECO:0000256" key="8">
    <source>
        <dbReference type="ARBA" id="ARBA00022960"/>
    </source>
</evidence>
<dbReference type="GO" id="GO:0003843">
    <property type="term" value="F:1,3-beta-D-glucan synthase activity"/>
    <property type="evidence" value="ECO:0007669"/>
    <property type="project" value="UniProtKB-EC"/>
</dbReference>
<dbReference type="Pfam" id="PF14288">
    <property type="entry name" value="FKS1_dom1"/>
    <property type="match status" value="1"/>
</dbReference>
<comment type="subcellular location">
    <subcellularLocation>
        <location evidence="1">Cell membrane</location>
        <topology evidence="1">Multi-pass membrane protein</topology>
    </subcellularLocation>
</comment>
<organism evidence="16 17">
    <name type="scientific">Eragrostis curvula</name>
    <name type="common">weeping love grass</name>
    <dbReference type="NCBI Taxonomy" id="38414"/>
    <lineage>
        <taxon>Eukaryota</taxon>
        <taxon>Viridiplantae</taxon>
        <taxon>Streptophyta</taxon>
        <taxon>Embryophyta</taxon>
        <taxon>Tracheophyta</taxon>
        <taxon>Spermatophyta</taxon>
        <taxon>Magnoliopsida</taxon>
        <taxon>Liliopsida</taxon>
        <taxon>Poales</taxon>
        <taxon>Poaceae</taxon>
        <taxon>PACMAD clade</taxon>
        <taxon>Chloridoideae</taxon>
        <taxon>Eragrostideae</taxon>
        <taxon>Eragrostidinae</taxon>
        <taxon>Eragrostis</taxon>
    </lineage>
</organism>
<dbReference type="GO" id="GO:0006075">
    <property type="term" value="P:(1-&gt;3)-beta-D-glucan biosynthetic process"/>
    <property type="evidence" value="ECO:0007669"/>
    <property type="project" value="InterPro"/>
</dbReference>
<dbReference type="GO" id="GO:0005886">
    <property type="term" value="C:plasma membrane"/>
    <property type="evidence" value="ECO:0007669"/>
    <property type="project" value="UniProtKB-SubCell"/>
</dbReference>
<comment type="catalytic activity">
    <reaction evidence="13">
        <text>[(1-&gt;3)-beta-D-glucosyl](n) + UDP-alpha-D-glucose = [(1-&gt;3)-beta-D-glucosyl](n+1) + UDP + H(+)</text>
        <dbReference type="Rhea" id="RHEA:21476"/>
        <dbReference type="Rhea" id="RHEA-COMP:11146"/>
        <dbReference type="Rhea" id="RHEA-COMP:14303"/>
        <dbReference type="ChEBI" id="CHEBI:15378"/>
        <dbReference type="ChEBI" id="CHEBI:37671"/>
        <dbReference type="ChEBI" id="CHEBI:58223"/>
        <dbReference type="ChEBI" id="CHEBI:58885"/>
        <dbReference type="EC" id="2.4.1.34"/>
    </reaction>
</comment>
<dbReference type="SMART" id="SM01205">
    <property type="entry name" value="FKS1_dom1"/>
    <property type="match status" value="1"/>
</dbReference>
<dbReference type="Proteomes" id="UP000324897">
    <property type="component" value="Chromosome 3"/>
</dbReference>
<dbReference type="EMBL" id="RWGY01000039">
    <property type="protein sequence ID" value="TVU11853.1"/>
    <property type="molecule type" value="Genomic_DNA"/>
</dbReference>
<feature type="transmembrane region" description="Helical" evidence="14">
    <location>
        <begin position="1460"/>
        <end position="1479"/>
    </location>
</feature>
<feature type="transmembrane region" description="Helical" evidence="14">
    <location>
        <begin position="1547"/>
        <end position="1571"/>
    </location>
</feature>
<evidence type="ECO:0000256" key="13">
    <source>
        <dbReference type="ARBA" id="ARBA00047777"/>
    </source>
</evidence>
<dbReference type="InterPro" id="IPR026899">
    <property type="entry name" value="FKS1-like_dom1"/>
</dbReference>
<sequence length="1811" mass="208153">MALRLLGPFFPLQLHHLHHLSPRSPSTSTRKGFLLRYSRRIRPSNNLILVDWPAMASSSSGGWRTAHRGSSSSSTTPAGGILDIQSLPSSLSEIEHFLRAADEVEAASPRVAYLCRVHAYKKSNAIDPSSSGSGVRQFKTDLEEIIERDNDSTLMRRVKESDWQEVATFYLQYYYTYISSLKDGADDKSRGVQLTRAYRTANALYLVLDAISISKGIEVDQAVLETHNQVEQNKNIYIPYNILPLHPGSSSHPIMRFPEVQAASCALCNTNNLPWSNGNNRKPGDDLLSFLQEVFGFQKDNVANQREHIILLLADAHIRQVPRPHQLDKLDDRALDTVMDKLFKNYKKWCKYHGRENFIWLPAIQNNVQQHKILFTGLYLLIWGEAANLRFMPECLSYIYNNMAYELHATLHHHVTMTGEYFKPVYGGEEEAFLNNVITPIYHVIEKEAEKAKTMPSKHSRWRNYDDLNEYFWSSECFQLGWPMESVAEFFKTSNDVPPHLVNGADMSAEKEKWTGKINFVETRSVWQIFRSFNRLWSFLILYFQAMLIIAWNGDTPFHIVEADGLKTVSSIFITHAILNMLQGSTNVQICTAQPIYWKKNARWCIVLFQVYDVLGLAFNHKRNPELLHAALKIGDMIALWAPIIPVYFMDIQVLYALFSAFVGYIHGSWLGLGEIRTIEMLRERFERLPYAFNECLVSSEANKKSQAAFSCKAEYTKEEERIASRFSQIWNLIITSLREEDLISNREKDLLLAPYYRDRDMRIIQWPLFLLANKMPLALDMAAGSRGNDRDIKRAMKSDEYFSSAIKEFYGSLKKIMSALVIGPQEIGVIQMIFKVVDDHIARDTLIKELNMSNLTTLYKKVAELLDLLDIFEVVTRDMMNGQFTGLEESLHGDQLFKNAIDFPVKESPAWIEQIKRMCGMLTVNESAIDVPANPDAQRRLIFFAKSLFMVIPAAPQVRHMMAFSILTPYYKEDVLFSSEALEREKEDGISILFYLQQIYPDEWKNFLERMYCKNEQELNAIDQSKEKVRLWASYRGQTLTRTARGMSYLRLALVFQNFLDMTSDNDLLGGIRASDLLYDESPLLTRCRALADMKFTHVISCQVYGSQKRSCDPVAQDVMKLMRMYPSIRVAFIDEVEEPCTKKKVYYSTLVKSATINLANPGHELDETIYRIKLPGNAILGEGKPENQNHAIIFTRGEAIQTIDMNQEHYFEEALKMRNLLQEFLKKRDGGRYPSILGLREHIFTGSVSSLAWFMSNQETSFVTIGQRVLANPLRIRMHYGHPDVFDRLFHLTRGGVSKASKIINLSEDVYAGYNTTLRGGHVTFHEYMQVGKGRDVGMNQIALFEAKVANGNSEQTLSRDTYRLGNYLDFFRMLSYYHTSIGFYFSSLLMVWNIYVFLITRLYFVVSGVDESTSSGKWVTNKTLQTALASQNLVQFGFLMAIQMIAEVALEKGFKTVVSGLLQMLFQLAPVFYTFLLGTKAHYYEKALFYGGAEYKSTGRGFSIYHTRFSENYRLYARSHFLKAMELAFLLVIYAIAGKSYSGVIDYISTTIFTWLLVLSWIIAPFLFNPSAFEWHKVVEDWKEWRIWLRYSGGIGVRPERSWEAWWEEELRPIRHSGKRGILLKMILQLRFFVYQYCLSCRLNLTTPRNGVLVYGLSWTIIIVIMLTTKIASLGRRKFRMMSEFVYRLIKWLTLMTVIAIMIIIRATHHMTLGDAIVCMLAAVQAGWGLVGIGGAIKPAVVKIHMWGLLKSISRSYDSMVGLLLFIPIVFFAWIPFVSEIQTRILFNPALSRGLQVSRILDAKKRED</sequence>
<feature type="transmembrane region" description="Helical" evidence="14">
    <location>
        <begin position="1760"/>
        <end position="1780"/>
    </location>
</feature>
<keyword evidence="7 14" id="KW-0812">Transmembrane</keyword>
<dbReference type="PANTHER" id="PTHR12741:SF103">
    <property type="entry name" value="1,3-BETA-GLUCAN SYNTHASE"/>
    <property type="match status" value="1"/>
</dbReference>
<keyword evidence="9 14" id="KW-1133">Transmembrane helix</keyword>
<evidence type="ECO:0000256" key="9">
    <source>
        <dbReference type="ARBA" id="ARBA00022989"/>
    </source>
</evidence>
<keyword evidence="10 14" id="KW-0472">Membrane</keyword>
<evidence type="ECO:0000256" key="1">
    <source>
        <dbReference type="ARBA" id="ARBA00004651"/>
    </source>
</evidence>
<feature type="transmembrane region" description="Helical" evidence="14">
    <location>
        <begin position="1427"/>
        <end position="1448"/>
    </location>
</feature>
<keyword evidence="4" id="KW-1003">Cell membrane</keyword>
<dbReference type="OrthoDB" id="1880850at2759"/>
<evidence type="ECO:0000256" key="2">
    <source>
        <dbReference type="ARBA" id="ARBA00009040"/>
    </source>
</evidence>
<protein>
    <recommendedName>
        <fullName evidence="12">1,3-beta-glucan synthase</fullName>
        <ecNumber evidence="3">2.4.1.34</ecNumber>
    </recommendedName>
    <alternativeName>
        <fullName evidence="12">1,3-beta-glucan synthase</fullName>
    </alternativeName>
</protein>
<dbReference type="Gene3D" id="1.25.40.270">
    <property type="entry name" value="Vacuolar protein sorting-associated protein vta1"/>
    <property type="match status" value="1"/>
</dbReference>
<keyword evidence="17" id="KW-1185">Reference proteome</keyword>
<evidence type="ECO:0000256" key="10">
    <source>
        <dbReference type="ARBA" id="ARBA00023136"/>
    </source>
</evidence>
<evidence type="ECO:0000256" key="12">
    <source>
        <dbReference type="ARBA" id="ARBA00032165"/>
    </source>
</evidence>
<evidence type="ECO:0000256" key="5">
    <source>
        <dbReference type="ARBA" id="ARBA00022676"/>
    </source>
</evidence>
<dbReference type="Gramene" id="TVU11853">
    <property type="protein sequence ID" value="TVU11853"/>
    <property type="gene ID" value="EJB05_45462"/>
</dbReference>
<reference evidence="16 17" key="1">
    <citation type="journal article" date="2019" name="Sci. Rep.">
        <title>A high-quality genome of Eragrostis curvula grass provides insights into Poaceae evolution and supports new strategies to enhance forage quality.</title>
        <authorList>
            <person name="Carballo J."/>
            <person name="Santos B.A.C.M."/>
            <person name="Zappacosta D."/>
            <person name="Garbus I."/>
            <person name="Selva J.P."/>
            <person name="Gallo C.A."/>
            <person name="Diaz A."/>
            <person name="Albertini E."/>
            <person name="Caccamo M."/>
            <person name="Echenique V."/>
        </authorList>
    </citation>
    <scope>NUCLEOTIDE SEQUENCE [LARGE SCALE GENOMIC DNA]</scope>
    <source>
        <strain evidence="17">cv. Victoria</strain>
        <tissue evidence="16">Leaf</tissue>
    </source>
</reference>
<evidence type="ECO:0000256" key="4">
    <source>
        <dbReference type="ARBA" id="ARBA00022475"/>
    </source>
</evidence>
<gene>
    <name evidence="16" type="ORF">EJB05_45462</name>
</gene>
<accession>A0A5J9TKA8</accession>
<evidence type="ECO:0000313" key="16">
    <source>
        <dbReference type="EMBL" id="TVU11853.1"/>
    </source>
</evidence>
<dbReference type="InterPro" id="IPR023175">
    <property type="entry name" value="Vta1/CALS_N_sf"/>
</dbReference>
<dbReference type="GO" id="GO:0008360">
    <property type="term" value="P:regulation of cell shape"/>
    <property type="evidence" value="ECO:0007669"/>
    <property type="project" value="UniProtKB-KW"/>
</dbReference>
<keyword evidence="6" id="KW-0808">Transferase</keyword>
<dbReference type="GO" id="GO:0000148">
    <property type="term" value="C:1,3-beta-D-glucan synthase complex"/>
    <property type="evidence" value="ECO:0007669"/>
    <property type="project" value="InterPro"/>
</dbReference>
<dbReference type="InterPro" id="IPR003440">
    <property type="entry name" value="Glyco_trans_48_dom"/>
</dbReference>
<evidence type="ECO:0000256" key="11">
    <source>
        <dbReference type="ARBA" id="ARBA00023316"/>
    </source>
</evidence>
<comment type="caution">
    <text evidence="16">The sequence shown here is derived from an EMBL/GenBank/DDBJ whole genome shotgun (WGS) entry which is preliminary data.</text>
</comment>
<evidence type="ECO:0000256" key="3">
    <source>
        <dbReference type="ARBA" id="ARBA00012589"/>
    </source>
</evidence>
<evidence type="ECO:0000256" key="14">
    <source>
        <dbReference type="SAM" id="Phobius"/>
    </source>
</evidence>
<evidence type="ECO:0000313" key="17">
    <source>
        <dbReference type="Proteomes" id="UP000324897"/>
    </source>
</evidence>
<dbReference type="Pfam" id="PF04652">
    <property type="entry name" value="Vta1"/>
    <property type="match status" value="1"/>
</dbReference>
<feature type="transmembrane region" description="Helical" evidence="14">
    <location>
        <begin position="1384"/>
        <end position="1407"/>
    </location>
</feature>
<name>A0A5J9TKA8_9POAL</name>
<dbReference type="InterPro" id="IPR058851">
    <property type="entry name" value="CALS1_helical"/>
</dbReference>
<dbReference type="InterPro" id="IPR039431">
    <property type="entry name" value="Vta1/CALS_N"/>
</dbReference>
<feature type="transmembrane region" description="Helical" evidence="14">
    <location>
        <begin position="1688"/>
        <end position="1710"/>
    </location>
</feature>